<evidence type="ECO:0000313" key="3">
    <source>
        <dbReference type="Proteomes" id="UP000664534"/>
    </source>
</evidence>
<gene>
    <name evidence="2" type="ORF">IMSHALPRED_006470</name>
</gene>
<feature type="chain" id="PRO_5034004961" evidence="1">
    <location>
        <begin position="19"/>
        <end position="158"/>
    </location>
</feature>
<evidence type="ECO:0000313" key="2">
    <source>
        <dbReference type="EMBL" id="CAF9925426.1"/>
    </source>
</evidence>
<dbReference type="AlphaFoldDB" id="A0A8H3FIV1"/>
<accession>A0A8H3FIV1</accession>
<evidence type="ECO:0000256" key="1">
    <source>
        <dbReference type="SAM" id="SignalP"/>
    </source>
</evidence>
<dbReference type="Proteomes" id="UP000664534">
    <property type="component" value="Unassembled WGS sequence"/>
</dbReference>
<keyword evidence="1" id="KW-0732">Signal</keyword>
<reference evidence="2" key="1">
    <citation type="submission" date="2021-03" db="EMBL/GenBank/DDBJ databases">
        <authorList>
            <person name="Tagirdzhanova G."/>
        </authorList>
    </citation>
    <scope>NUCLEOTIDE SEQUENCE</scope>
</reference>
<dbReference type="EMBL" id="CAJPDT010000039">
    <property type="protein sequence ID" value="CAF9925426.1"/>
    <property type="molecule type" value="Genomic_DNA"/>
</dbReference>
<organism evidence="2 3">
    <name type="scientific">Imshaugia aleurites</name>
    <dbReference type="NCBI Taxonomy" id="172621"/>
    <lineage>
        <taxon>Eukaryota</taxon>
        <taxon>Fungi</taxon>
        <taxon>Dikarya</taxon>
        <taxon>Ascomycota</taxon>
        <taxon>Pezizomycotina</taxon>
        <taxon>Lecanoromycetes</taxon>
        <taxon>OSLEUM clade</taxon>
        <taxon>Lecanoromycetidae</taxon>
        <taxon>Lecanorales</taxon>
        <taxon>Lecanorineae</taxon>
        <taxon>Parmeliaceae</taxon>
        <taxon>Imshaugia</taxon>
    </lineage>
</organism>
<proteinExistence type="predicted"/>
<comment type="caution">
    <text evidence="2">The sequence shown here is derived from an EMBL/GenBank/DDBJ whole genome shotgun (WGS) entry which is preliminary data.</text>
</comment>
<protein>
    <submittedName>
        <fullName evidence="2">Uncharacterized protein</fullName>
    </submittedName>
</protein>
<sequence>MYFAISSILLMLANIGATFYVHIEDGFCVDLYDPKNMGGGAPDAAAITICGETATACGTTGDTPGAKNPYFCKDCDTVTIYEFAFSRSGGTASPICEAIFTVPEDYGDVYYSSDHHLYDAFGKRNRASSPSTSRALTAWHQGIELVMCIVTSRFKANL</sequence>
<name>A0A8H3FIV1_9LECA</name>
<feature type="signal peptide" evidence="1">
    <location>
        <begin position="1"/>
        <end position="18"/>
    </location>
</feature>
<keyword evidence="3" id="KW-1185">Reference proteome</keyword>